<protein>
    <submittedName>
        <fullName evidence="1">Uncharacterized protein</fullName>
    </submittedName>
</protein>
<reference evidence="1 2" key="1">
    <citation type="submission" date="2019-05" db="EMBL/GenBank/DDBJ databases">
        <title>Another draft genome of Portunus trituberculatus and its Hox gene families provides insights of decapod evolution.</title>
        <authorList>
            <person name="Jeong J.-H."/>
            <person name="Song I."/>
            <person name="Kim S."/>
            <person name="Choi T."/>
            <person name="Kim D."/>
            <person name="Ryu S."/>
            <person name="Kim W."/>
        </authorList>
    </citation>
    <scope>NUCLEOTIDE SEQUENCE [LARGE SCALE GENOMIC DNA]</scope>
    <source>
        <tissue evidence="1">Muscle</tissue>
    </source>
</reference>
<gene>
    <name evidence="1" type="ORF">E2C01_010260</name>
</gene>
<dbReference type="Proteomes" id="UP000324222">
    <property type="component" value="Unassembled WGS sequence"/>
</dbReference>
<evidence type="ECO:0000313" key="1">
    <source>
        <dbReference type="EMBL" id="MPC17405.1"/>
    </source>
</evidence>
<proteinExistence type="predicted"/>
<sequence length="59" mass="6353">MAVRRGGVCGKHKLSPAIVSWWCYVRLREASRLPALTSSPIFGRGGHSTGRPAAKKSTC</sequence>
<keyword evidence="2" id="KW-1185">Reference proteome</keyword>
<comment type="caution">
    <text evidence="1">The sequence shown here is derived from an EMBL/GenBank/DDBJ whole genome shotgun (WGS) entry which is preliminary data.</text>
</comment>
<dbReference type="EMBL" id="VSRR010000586">
    <property type="protein sequence ID" value="MPC17405.1"/>
    <property type="molecule type" value="Genomic_DNA"/>
</dbReference>
<organism evidence="1 2">
    <name type="scientific">Portunus trituberculatus</name>
    <name type="common">Swimming crab</name>
    <name type="synonym">Neptunus trituberculatus</name>
    <dbReference type="NCBI Taxonomy" id="210409"/>
    <lineage>
        <taxon>Eukaryota</taxon>
        <taxon>Metazoa</taxon>
        <taxon>Ecdysozoa</taxon>
        <taxon>Arthropoda</taxon>
        <taxon>Crustacea</taxon>
        <taxon>Multicrustacea</taxon>
        <taxon>Malacostraca</taxon>
        <taxon>Eumalacostraca</taxon>
        <taxon>Eucarida</taxon>
        <taxon>Decapoda</taxon>
        <taxon>Pleocyemata</taxon>
        <taxon>Brachyura</taxon>
        <taxon>Eubrachyura</taxon>
        <taxon>Portunoidea</taxon>
        <taxon>Portunidae</taxon>
        <taxon>Portuninae</taxon>
        <taxon>Portunus</taxon>
    </lineage>
</organism>
<name>A0A5B7D803_PORTR</name>
<evidence type="ECO:0000313" key="2">
    <source>
        <dbReference type="Proteomes" id="UP000324222"/>
    </source>
</evidence>
<accession>A0A5B7D803</accession>
<dbReference type="AlphaFoldDB" id="A0A5B7D803"/>